<accession>A0A6J5P5N5</accession>
<protein>
    <submittedName>
        <fullName evidence="2">Uncharacterized protein</fullName>
    </submittedName>
</protein>
<gene>
    <name evidence="2" type="ORF">UFOVP849_38</name>
</gene>
<reference evidence="2" key="1">
    <citation type="submission" date="2020-04" db="EMBL/GenBank/DDBJ databases">
        <authorList>
            <person name="Chiriac C."/>
            <person name="Salcher M."/>
            <person name="Ghai R."/>
            <person name="Kavagutti S V."/>
        </authorList>
    </citation>
    <scope>NUCLEOTIDE SEQUENCE</scope>
</reference>
<name>A0A6J5P5N5_9CAUD</name>
<evidence type="ECO:0000256" key="1">
    <source>
        <dbReference type="SAM" id="MobiDB-lite"/>
    </source>
</evidence>
<feature type="compositionally biased region" description="Polar residues" evidence="1">
    <location>
        <begin position="8"/>
        <end position="31"/>
    </location>
</feature>
<proteinExistence type="predicted"/>
<feature type="region of interest" description="Disordered" evidence="1">
    <location>
        <begin position="1"/>
        <end position="40"/>
    </location>
</feature>
<organism evidence="2">
    <name type="scientific">uncultured Caudovirales phage</name>
    <dbReference type="NCBI Taxonomy" id="2100421"/>
    <lineage>
        <taxon>Viruses</taxon>
        <taxon>Duplodnaviria</taxon>
        <taxon>Heunggongvirae</taxon>
        <taxon>Uroviricota</taxon>
        <taxon>Caudoviricetes</taxon>
        <taxon>Peduoviridae</taxon>
        <taxon>Maltschvirus</taxon>
        <taxon>Maltschvirus maltsch</taxon>
    </lineage>
</organism>
<feature type="non-terminal residue" evidence="2">
    <location>
        <position position="40"/>
    </location>
</feature>
<evidence type="ECO:0000313" key="2">
    <source>
        <dbReference type="EMBL" id="CAB4166507.1"/>
    </source>
</evidence>
<dbReference type="EMBL" id="LR796788">
    <property type="protein sequence ID" value="CAB4166507.1"/>
    <property type="molecule type" value="Genomic_DNA"/>
</dbReference>
<sequence length="40" mass="4219">MSGGKSGGTSIQTAELTPEQRQQIAAQTEFFTGTVAPTYK</sequence>